<dbReference type="Gene3D" id="1.10.30.10">
    <property type="entry name" value="High mobility group box domain"/>
    <property type="match status" value="1"/>
</dbReference>
<accession>A0A448Z7A3</accession>
<keyword evidence="1" id="KW-0175">Coiled coil</keyword>
<dbReference type="OrthoDB" id="10601197at2759"/>
<dbReference type="InterPro" id="IPR036910">
    <property type="entry name" value="HMG_box_dom_sf"/>
</dbReference>
<organism evidence="4 5">
    <name type="scientific">Pseudo-nitzschia multistriata</name>
    <dbReference type="NCBI Taxonomy" id="183589"/>
    <lineage>
        <taxon>Eukaryota</taxon>
        <taxon>Sar</taxon>
        <taxon>Stramenopiles</taxon>
        <taxon>Ochrophyta</taxon>
        <taxon>Bacillariophyta</taxon>
        <taxon>Bacillariophyceae</taxon>
        <taxon>Bacillariophycidae</taxon>
        <taxon>Bacillariales</taxon>
        <taxon>Bacillariaceae</taxon>
        <taxon>Pseudo-nitzschia</taxon>
    </lineage>
</organism>
<reference evidence="4 5" key="1">
    <citation type="submission" date="2019-01" db="EMBL/GenBank/DDBJ databases">
        <authorList>
            <person name="Ferrante I. M."/>
        </authorList>
    </citation>
    <scope>NUCLEOTIDE SEQUENCE [LARGE SCALE GENOMIC DNA]</scope>
    <source>
        <strain evidence="4 5">B856</strain>
    </source>
</reference>
<evidence type="ECO:0000313" key="5">
    <source>
        <dbReference type="Proteomes" id="UP000291116"/>
    </source>
</evidence>
<dbReference type="AlphaFoldDB" id="A0A448Z7A3"/>
<dbReference type="Proteomes" id="UP000291116">
    <property type="component" value="Unassembled WGS sequence"/>
</dbReference>
<gene>
    <name evidence="4" type="ORF">PSNMU_V1.4_AUG-EV-PASAV3_0047400</name>
</gene>
<evidence type="ECO:0000256" key="1">
    <source>
        <dbReference type="SAM" id="Coils"/>
    </source>
</evidence>
<dbReference type="InterPro" id="IPR009071">
    <property type="entry name" value="HMG_box_dom"/>
</dbReference>
<dbReference type="Pfam" id="PF09011">
    <property type="entry name" value="HMG_box_2"/>
    <property type="match status" value="1"/>
</dbReference>
<protein>
    <recommendedName>
        <fullName evidence="3">HMG box domain-containing protein</fullName>
    </recommendedName>
</protein>
<dbReference type="CDD" id="cd00084">
    <property type="entry name" value="HMG-box_SF"/>
    <property type="match status" value="1"/>
</dbReference>
<evidence type="ECO:0000256" key="2">
    <source>
        <dbReference type="SAM" id="MobiDB-lite"/>
    </source>
</evidence>
<evidence type="ECO:0000313" key="4">
    <source>
        <dbReference type="EMBL" id="VEU37905.1"/>
    </source>
</evidence>
<proteinExistence type="predicted"/>
<feature type="region of interest" description="Disordered" evidence="2">
    <location>
        <begin position="37"/>
        <end position="59"/>
    </location>
</feature>
<keyword evidence="5" id="KW-1185">Reference proteome</keyword>
<dbReference type="SUPFAM" id="SSF47095">
    <property type="entry name" value="HMG-box"/>
    <property type="match status" value="1"/>
</dbReference>
<evidence type="ECO:0000259" key="3">
    <source>
        <dbReference type="Pfam" id="PF09011"/>
    </source>
</evidence>
<name>A0A448Z7A3_9STRA</name>
<feature type="domain" description="HMG box" evidence="3">
    <location>
        <begin position="56"/>
        <end position="118"/>
    </location>
</feature>
<feature type="coiled-coil region" evidence="1">
    <location>
        <begin position="9"/>
        <end position="36"/>
    </location>
</feature>
<feature type="region of interest" description="Disordered" evidence="2">
    <location>
        <begin position="101"/>
        <end position="139"/>
    </location>
</feature>
<dbReference type="EMBL" id="CAACVS010000148">
    <property type="protein sequence ID" value="VEU37905.1"/>
    <property type="molecule type" value="Genomic_DNA"/>
</dbReference>
<sequence>MSDAAKAFITFLRCEAKQAEDRAQSLRTTAAIIEANSLEAQRKHSKTRKRSRTPDSKAQCSGYSLFFQEHHESAKKSKNANESIDEVLKDRWENLSDGKKRAWESRAEDEQVSQCRQNCKKIHLNESEDGDEDPKKSIS</sequence>